<evidence type="ECO:0000256" key="1">
    <source>
        <dbReference type="SAM" id="MobiDB-lite"/>
    </source>
</evidence>
<proteinExistence type="predicted"/>
<dbReference type="OrthoDB" id="10273923at2759"/>
<organism evidence="2 3">
    <name type="scientific">Postia placenta MAD-698-R-SB12</name>
    <dbReference type="NCBI Taxonomy" id="670580"/>
    <lineage>
        <taxon>Eukaryota</taxon>
        <taxon>Fungi</taxon>
        <taxon>Dikarya</taxon>
        <taxon>Basidiomycota</taxon>
        <taxon>Agaricomycotina</taxon>
        <taxon>Agaricomycetes</taxon>
        <taxon>Polyporales</taxon>
        <taxon>Adustoporiaceae</taxon>
        <taxon>Rhodonia</taxon>
    </lineage>
</organism>
<dbReference type="AlphaFoldDB" id="A0A1X6N9C3"/>
<dbReference type="GeneID" id="36323478"/>
<keyword evidence="3" id="KW-1185">Reference proteome</keyword>
<evidence type="ECO:0000313" key="2">
    <source>
        <dbReference type="EMBL" id="OSX64973.1"/>
    </source>
</evidence>
<feature type="region of interest" description="Disordered" evidence="1">
    <location>
        <begin position="1"/>
        <end position="20"/>
    </location>
</feature>
<dbReference type="EMBL" id="KZ110593">
    <property type="protein sequence ID" value="OSX64973.1"/>
    <property type="molecule type" value="Genomic_DNA"/>
</dbReference>
<feature type="region of interest" description="Disordered" evidence="1">
    <location>
        <begin position="222"/>
        <end position="280"/>
    </location>
</feature>
<gene>
    <name evidence="2" type="ORF">POSPLADRAFT_1044397</name>
</gene>
<evidence type="ECO:0000313" key="3">
    <source>
        <dbReference type="Proteomes" id="UP000194127"/>
    </source>
</evidence>
<name>A0A1X6N9C3_9APHY</name>
<sequence>MQDTASIAPSFEQNDRPPPALIRPVDSQLRGVTSFVVDTMISGWQVAARRRQDPKLIDIVKSEPGVDSKEAFHNDAGSREKLYECGCSEIQGRGGSVLLPAAAVEFCSVIQDAPMCCKCPSVSEAQALSSLHTAFGRSQASRRALDRPELAVRYSPALSGDRNGDQYRGGSFVRAVDTGAGFRRLKSIEMLTAAFTSGMVETAERQDRRQLWSRHASHNAGLPMQWTSEEKIDQKYSDNAVDPSRSNVPVASKKSTIANGGTETRAHRHTEGKGTPGTIGDWSLSLHTGEQEIGSAIQKRVAARGMA</sequence>
<protein>
    <submittedName>
        <fullName evidence="2">Uncharacterized protein</fullName>
    </submittedName>
</protein>
<reference evidence="2 3" key="1">
    <citation type="submission" date="2017-04" db="EMBL/GenBank/DDBJ databases">
        <title>Genome Sequence of the Model Brown-Rot Fungus Postia placenta SB12.</title>
        <authorList>
            <consortium name="DOE Joint Genome Institute"/>
            <person name="Gaskell J."/>
            <person name="Kersten P."/>
            <person name="Larrondo L.F."/>
            <person name="Canessa P."/>
            <person name="Martinez D."/>
            <person name="Hibbett D."/>
            <person name="Schmoll M."/>
            <person name="Kubicek C.P."/>
            <person name="Martinez A.T."/>
            <person name="Yadav J."/>
            <person name="Master E."/>
            <person name="Magnuson J.K."/>
            <person name="James T."/>
            <person name="Yaver D."/>
            <person name="Berka R."/>
            <person name="Labutti K."/>
            <person name="Lipzen A."/>
            <person name="Aerts A."/>
            <person name="Barry K."/>
            <person name="Henrissat B."/>
            <person name="Blanchette R."/>
            <person name="Grigoriev I."/>
            <person name="Cullen D."/>
        </authorList>
    </citation>
    <scope>NUCLEOTIDE SEQUENCE [LARGE SCALE GENOMIC DNA]</scope>
    <source>
        <strain evidence="2 3">MAD-698-R-SB12</strain>
    </source>
</reference>
<feature type="compositionally biased region" description="Polar residues" evidence="1">
    <location>
        <begin position="244"/>
        <end position="262"/>
    </location>
</feature>
<dbReference type="RefSeq" id="XP_024341767.1">
    <property type="nucleotide sequence ID" value="XM_024478528.1"/>
</dbReference>
<dbReference type="Proteomes" id="UP000194127">
    <property type="component" value="Unassembled WGS sequence"/>
</dbReference>
<accession>A0A1X6N9C3</accession>